<dbReference type="HOGENOM" id="CLU_022247_0_0_5"/>
<dbReference type="InterPro" id="IPR006905">
    <property type="entry name" value="Flavin_halogenase"/>
</dbReference>
<dbReference type="STRING" id="715226.ABI_44400"/>
<evidence type="ECO:0000313" key="2">
    <source>
        <dbReference type="Proteomes" id="UP000006512"/>
    </source>
</evidence>
<dbReference type="Proteomes" id="UP000006512">
    <property type="component" value="Unassembled WGS sequence"/>
</dbReference>
<name>F4QTE3_9CAUL</name>
<proteinExistence type="predicted"/>
<protein>
    <submittedName>
        <fullName evidence="1">Tryptophan halogenase family protein</fullName>
    </submittedName>
</protein>
<dbReference type="eggNOG" id="COG0644">
    <property type="taxonomic scope" value="Bacteria"/>
</dbReference>
<evidence type="ECO:0000313" key="1">
    <source>
        <dbReference type="EMBL" id="EGF90013.1"/>
    </source>
</evidence>
<organism evidence="1 2">
    <name type="scientific">Asticcacaulis biprosthecium C19</name>
    <dbReference type="NCBI Taxonomy" id="715226"/>
    <lineage>
        <taxon>Bacteria</taxon>
        <taxon>Pseudomonadati</taxon>
        <taxon>Pseudomonadota</taxon>
        <taxon>Alphaproteobacteria</taxon>
        <taxon>Caulobacterales</taxon>
        <taxon>Caulobacteraceae</taxon>
        <taxon>Asticcacaulis</taxon>
    </lineage>
</organism>
<dbReference type="AlphaFoldDB" id="F4QTE3"/>
<dbReference type="GO" id="GO:0004497">
    <property type="term" value="F:monooxygenase activity"/>
    <property type="evidence" value="ECO:0007669"/>
    <property type="project" value="InterPro"/>
</dbReference>
<dbReference type="Gene3D" id="3.50.50.60">
    <property type="entry name" value="FAD/NAD(P)-binding domain"/>
    <property type="match status" value="1"/>
</dbReference>
<keyword evidence="2" id="KW-1185">Reference proteome</keyword>
<dbReference type="Pfam" id="PF04820">
    <property type="entry name" value="Trp_halogenase"/>
    <property type="match status" value="1"/>
</dbReference>
<reference evidence="2" key="1">
    <citation type="submission" date="2011-03" db="EMBL/GenBank/DDBJ databases">
        <title>Draft genome sequence of Brevundimonas diminuta.</title>
        <authorList>
            <person name="Brown P.J.B."/>
            <person name="Buechlein A."/>
            <person name="Hemmerich C."/>
            <person name="Brun Y.V."/>
        </authorList>
    </citation>
    <scope>NUCLEOTIDE SEQUENCE [LARGE SCALE GENOMIC DNA]</scope>
    <source>
        <strain evidence="2">C19</strain>
    </source>
</reference>
<dbReference type="InterPro" id="IPR036188">
    <property type="entry name" value="FAD/NAD-bd_sf"/>
</dbReference>
<sequence>MVCGSGLAAQQVCAALAPYLCDALSVTWITGMSGADSDIVYGNLAPPTAYDFNLSLGVSEPDLILNSDTTFSYGTHVTNWGARRLNWVQAFHQPLPVLEGATFQHYLTQQGQSALEPFLVSAMAARRGVFAHPPEDLAHPLSRAEYGYHFDAAAYGALFELAAARGGVRKVAADISAIDAVDGVINAVHLSNGQTLTAGLWIDATGPQAMLLSQIAGVRQGTRRLCFHLTRMETETPGPAVTTINGTPYGWQAKTALRTSTLMLTTSDPDSDLEAQAALETAPLRSATVDICWRDMAWVGNCVGIGHAACVAEPLTIAPMRLLQRDIERLLPLLPVSDDLSVERREYNRQALADYVHADLFTRALFETQPMDGAPYWRAATRTPADERLVRKIEQFESRGLHVAFDLEPFGPEDWLTLHYGMGRSPLRYDRTVDGADSARIRQYLETLRGNIENAVRSMPPHASYLNGLTNYLRQTKG</sequence>
<accession>F4QTE3</accession>
<dbReference type="SUPFAM" id="SSF51905">
    <property type="entry name" value="FAD/NAD(P)-binding domain"/>
    <property type="match status" value="1"/>
</dbReference>
<gene>
    <name evidence="1" type="ORF">ABI_44400</name>
</gene>
<dbReference type="EMBL" id="GL883080">
    <property type="protein sequence ID" value="EGF90013.1"/>
    <property type="molecule type" value="Genomic_DNA"/>
</dbReference>